<gene>
    <name evidence="5" type="ORF">CINC_LOCUS7279</name>
</gene>
<dbReference type="GO" id="GO:1904293">
    <property type="term" value="P:negative regulation of ERAD pathway"/>
    <property type="evidence" value="ECO:0007669"/>
    <property type="project" value="TreeGrafter"/>
</dbReference>
<evidence type="ECO:0000256" key="2">
    <source>
        <dbReference type="ARBA" id="ARBA00023139"/>
    </source>
</evidence>
<protein>
    <recommendedName>
        <fullName evidence="7">Small VCP/p97-interacting protein</fullName>
    </recommendedName>
</protein>
<dbReference type="GO" id="GO:0005789">
    <property type="term" value="C:endoplasmic reticulum membrane"/>
    <property type="evidence" value="ECO:0007669"/>
    <property type="project" value="TreeGrafter"/>
</dbReference>
<dbReference type="OrthoDB" id="10066206at2759"/>
<keyword evidence="3" id="KW-0449">Lipoprotein</keyword>
<name>A0A9N8KXX3_CHRIL</name>
<evidence type="ECO:0000313" key="6">
    <source>
        <dbReference type="Proteomes" id="UP001154114"/>
    </source>
</evidence>
<dbReference type="EMBL" id="LR824025">
    <property type="protein sequence ID" value="CAD0204974.1"/>
    <property type="molecule type" value="Genomic_DNA"/>
</dbReference>
<feature type="region of interest" description="Disordered" evidence="4">
    <location>
        <begin position="1"/>
        <end position="88"/>
    </location>
</feature>
<keyword evidence="6" id="KW-1185">Reference proteome</keyword>
<dbReference type="Pfam" id="PF15811">
    <property type="entry name" value="SVIP"/>
    <property type="match status" value="1"/>
</dbReference>
<feature type="compositionally biased region" description="Polar residues" evidence="4">
    <location>
        <begin position="79"/>
        <end position="88"/>
    </location>
</feature>
<reference evidence="5" key="1">
    <citation type="submission" date="2021-12" db="EMBL/GenBank/DDBJ databases">
        <authorList>
            <person name="King R."/>
        </authorList>
    </citation>
    <scope>NUCLEOTIDE SEQUENCE</scope>
</reference>
<dbReference type="GO" id="GO:1904153">
    <property type="term" value="P:negative regulation of retrograde protein transport, ER to cytosol"/>
    <property type="evidence" value="ECO:0007669"/>
    <property type="project" value="TreeGrafter"/>
</dbReference>
<dbReference type="GO" id="GO:0010508">
    <property type="term" value="P:positive regulation of autophagy"/>
    <property type="evidence" value="ECO:0007669"/>
    <property type="project" value="TreeGrafter"/>
</dbReference>
<evidence type="ECO:0008006" key="7">
    <source>
        <dbReference type="Google" id="ProtNLM"/>
    </source>
</evidence>
<evidence type="ECO:0000256" key="4">
    <source>
        <dbReference type="SAM" id="MobiDB-lite"/>
    </source>
</evidence>
<dbReference type="Proteomes" id="UP001154114">
    <property type="component" value="Chromosome 22"/>
</dbReference>
<keyword evidence="1" id="KW-0519">Myristate</keyword>
<evidence type="ECO:0000313" key="5">
    <source>
        <dbReference type="EMBL" id="CAD0204974.1"/>
    </source>
</evidence>
<keyword evidence="2" id="KW-0564">Palmitate</keyword>
<accession>A0A9N8KXX3</accession>
<organism evidence="5 6">
    <name type="scientific">Chrysodeixis includens</name>
    <name type="common">Soybean looper</name>
    <name type="synonym">Pseudoplusia includens</name>
    <dbReference type="NCBI Taxonomy" id="689277"/>
    <lineage>
        <taxon>Eukaryota</taxon>
        <taxon>Metazoa</taxon>
        <taxon>Ecdysozoa</taxon>
        <taxon>Arthropoda</taxon>
        <taxon>Hexapoda</taxon>
        <taxon>Insecta</taxon>
        <taxon>Pterygota</taxon>
        <taxon>Neoptera</taxon>
        <taxon>Endopterygota</taxon>
        <taxon>Lepidoptera</taxon>
        <taxon>Glossata</taxon>
        <taxon>Ditrysia</taxon>
        <taxon>Noctuoidea</taxon>
        <taxon>Noctuidae</taxon>
        <taxon>Plusiinae</taxon>
        <taxon>Chrysodeixis</taxon>
    </lineage>
</organism>
<dbReference type="GO" id="GO:1904240">
    <property type="term" value="P:negative regulation of VCP-NPL4-UFD1 AAA ATPase complex assembly"/>
    <property type="evidence" value="ECO:0007669"/>
    <property type="project" value="TreeGrafter"/>
</dbReference>
<evidence type="ECO:0000256" key="1">
    <source>
        <dbReference type="ARBA" id="ARBA00022707"/>
    </source>
</evidence>
<dbReference type="InterPro" id="IPR031632">
    <property type="entry name" value="SVIP"/>
</dbReference>
<evidence type="ECO:0000256" key="3">
    <source>
        <dbReference type="ARBA" id="ARBA00023288"/>
    </source>
</evidence>
<dbReference type="InterPro" id="IPR055366">
    <property type="entry name" value="SVIP_metazoa"/>
</dbReference>
<dbReference type="AlphaFoldDB" id="A0A9N8KXX3"/>
<dbReference type="PANTHER" id="PTHR35269">
    <property type="entry name" value="SMALL VCP/P97-INTERACTING PROTEIN"/>
    <property type="match status" value="1"/>
</dbReference>
<sequence>MGIFTSCCKPSTSDILTPDPETRRRQQMEAAERRANQEASRGVRDPEKMRRIQQRNEEMEKREQELARQGGATLKVGPSITTDNTASG</sequence>
<proteinExistence type="predicted"/>
<feature type="compositionally biased region" description="Basic and acidic residues" evidence="4">
    <location>
        <begin position="20"/>
        <end position="66"/>
    </location>
</feature>
<dbReference type="PANTHER" id="PTHR35269:SF1">
    <property type="entry name" value="SMALL VCP_P97-INTERACTING PROTEIN"/>
    <property type="match status" value="1"/>
</dbReference>